<keyword evidence="3" id="KW-1185">Reference proteome</keyword>
<sequence length="218" mass="23991">MVKAEITRESAERRTSMELHYKQCDLTGRGLLAADDLFRATNRPAVRPQSHLKGLLIRLRQWAGCRSCFTARPARRPAAPPRRSSRAVVYLRDVAANTIKGITFLLFSYISMPRSSTSRTKRETCPQRRAGGRRAAALRDPEQTRGAGATFAHVPWRASPAGGKYYTVNEKFTHVSAPNAPVRPATPPVTLLDVGEDGVGDSEFVLSLNKQILPQPGA</sequence>
<gene>
    <name evidence="2" type="ORF">EVAR_66899_1</name>
</gene>
<reference evidence="2 3" key="1">
    <citation type="journal article" date="2019" name="Commun. Biol.">
        <title>The bagworm genome reveals a unique fibroin gene that provides high tensile strength.</title>
        <authorList>
            <person name="Kono N."/>
            <person name="Nakamura H."/>
            <person name="Ohtoshi R."/>
            <person name="Tomita M."/>
            <person name="Numata K."/>
            <person name="Arakawa K."/>
        </authorList>
    </citation>
    <scope>NUCLEOTIDE SEQUENCE [LARGE SCALE GENOMIC DNA]</scope>
</reference>
<organism evidence="2 3">
    <name type="scientific">Eumeta variegata</name>
    <name type="common">Bagworm moth</name>
    <name type="synonym">Eumeta japonica</name>
    <dbReference type="NCBI Taxonomy" id="151549"/>
    <lineage>
        <taxon>Eukaryota</taxon>
        <taxon>Metazoa</taxon>
        <taxon>Ecdysozoa</taxon>
        <taxon>Arthropoda</taxon>
        <taxon>Hexapoda</taxon>
        <taxon>Insecta</taxon>
        <taxon>Pterygota</taxon>
        <taxon>Neoptera</taxon>
        <taxon>Endopterygota</taxon>
        <taxon>Lepidoptera</taxon>
        <taxon>Glossata</taxon>
        <taxon>Ditrysia</taxon>
        <taxon>Tineoidea</taxon>
        <taxon>Psychidae</taxon>
        <taxon>Oiketicinae</taxon>
        <taxon>Eumeta</taxon>
    </lineage>
</organism>
<accession>A0A4C2ACT8</accession>
<comment type="caution">
    <text evidence="2">The sequence shown here is derived from an EMBL/GenBank/DDBJ whole genome shotgun (WGS) entry which is preliminary data.</text>
</comment>
<proteinExistence type="predicted"/>
<dbReference type="Proteomes" id="UP000299102">
    <property type="component" value="Unassembled WGS sequence"/>
</dbReference>
<evidence type="ECO:0000313" key="2">
    <source>
        <dbReference type="EMBL" id="GBP97890.1"/>
    </source>
</evidence>
<evidence type="ECO:0000313" key="3">
    <source>
        <dbReference type="Proteomes" id="UP000299102"/>
    </source>
</evidence>
<evidence type="ECO:0000256" key="1">
    <source>
        <dbReference type="SAM" id="MobiDB-lite"/>
    </source>
</evidence>
<feature type="region of interest" description="Disordered" evidence="1">
    <location>
        <begin position="118"/>
        <end position="144"/>
    </location>
</feature>
<name>A0A4C2ACT8_EUMVA</name>
<protein>
    <submittedName>
        <fullName evidence="2">Uncharacterized protein</fullName>
    </submittedName>
</protein>
<dbReference type="EMBL" id="BGZK01003022">
    <property type="protein sequence ID" value="GBP97890.1"/>
    <property type="molecule type" value="Genomic_DNA"/>
</dbReference>
<dbReference type="AlphaFoldDB" id="A0A4C2ACT8"/>